<proteinExistence type="predicted"/>
<dbReference type="RefSeq" id="WP_036199614.1">
    <property type="nucleotide sequence ID" value="NZ_AVCY01000009.1"/>
</dbReference>
<sequence length="61" mass="6643">MELSSYMSAQVAQLQQTVQMSIMNKSLNMGAASSIQMLEQLPEQQPAAQHPHKGSIIDVSV</sequence>
<comment type="caution">
    <text evidence="2">The sequence shown here is derived from an EMBL/GenBank/DDBJ whole genome shotgun (WGS) entry which is preliminary data.</text>
</comment>
<dbReference type="AlphaFoldDB" id="A0A0A3HUB1"/>
<keyword evidence="3" id="KW-1185">Reference proteome</keyword>
<dbReference type="EMBL" id="JPVO01000047">
    <property type="protein sequence ID" value="KGR76044.1"/>
    <property type="molecule type" value="Genomic_DNA"/>
</dbReference>
<dbReference type="eggNOG" id="ENOG5033EF5">
    <property type="taxonomic scope" value="Bacteria"/>
</dbReference>
<accession>A0A0A3HUB1</accession>
<keyword evidence="2" id="KW-0808">Transferase</keyword>
<evidence type="ECO:0000313" key="3">
    <source>
        <dbReference type="Proteomes" id="UP000030408"/>
    </source>
</evidence>
<dbReference type="Proteomes" id="UP000030408">
    <property type="component" value="Unassembled WGS sequence"/>
</dbReference>
<organism evidence="2 3">
    <name type="scientific">Ureibacillus sinduriensis BLB-1 = JCM 15800</name>
    <dbReference type="NCBI Taxonomy" id="1384057"/>
    <lineage>
        <taxon>Bacteria</taxon>
        <taxon>Bacillati</taxon>
        <taxon>Bacillota</taxon>
        <taxon>Bacilli</taxon>
        <taxon>Bacillales</taxon>
        <taxon>Caryophanaceae</taxon>
        <taxon>Ureibacillus</taxon>
    </lineage>
</organism>
<protein>
    <submittedName>
        <fullName evidence="2">Polyribonucleotide nucleotidyltransferase</fullName>
    </submittedName>
</protein>
<name>A0A0A3HUB1_9BACL</name>
<reference evidence="2 3" key="1">
    <citation type="submission" date="2014-02" db="EMBL/GenBank/DDBJ databases">
        <title>Draft genome sequence of Lysinibacillus sinduriensis JCM 15800.</title>
        <authorList>
            <person name="Zhang F."/>
            <person name="Wang G."/>
            <person name="Zhang L."/>
        </authorList>
    </citation>
    <scope>NUCLEOTIDE SEQUENCE [LARGE SCALE GENOMIC DNA]</scope>
    <source>
        <strain evidence="2 3">JCM 15800</strain>
    </source>
</reference>
<dbReference type="GO" id="GO:0016740">
    <property type="term" value="F:transferase activity"/>
    <property type="evidence" value="ECO:0007669"/>
    <property type="project" value="UniProtKB-KW"/>
</dbReference>
<feature type="region of interest" description="Disordered" evidence="1">
    <location>
        <begin position="41"/>
        <end position="61"/>
    </location>
</feature>
<dbReference type="InterPro" id="IPR025906">
    <property type="entry name" value="YjfB_motility"/>
</dbReference>
<evidence type="ECO:0000313" key="2">
    <source>
        <dbReference type="EMBL" id="KGR76044.1"/>
    </source>
</evidence>
<dbReference type="OrthoDB" id="2942186at2"/>
<evidence type="ECO:0000256" key="1">
    <source>
        <dbReference type="SAM" id="MobiDB-lite"/>
    </source>
</evidence>
<dbReference type="Pfam" id="PF14070">
    <property type="entry name" value="YjfB_motility"/>
    <property type="match status" value="1"/>
</dbReference>
<gene>
    <name evidence="2" type="ORF">CD33_07625</name>
</gene>